<organism evidence="1">
    <name type="scientific">Timema monikensis</name>
    <dbReference type="NCBI Taxonomy" id="170555"/>
    <lineage>
        <taxon>Eukaryota</taxon>
        <taxon>Metazoa</taxon>
        <taxon>Ecdysozoa</taxon>
        <taxon>Arthropoda</taxon>
        <taxon>Hexapoda</taxon>
        <taxon>Insecta</taxon>
        <taxon>Pterygota</taxon>
        <taxon>Neoptera</taxon>
        <taxon>Polyneoptera</taxon>
        <taxon>Phasmatodea</taxon>
        <taxon>Timematodea</taxon>
        <taxon>Timematoidea</taxon>
        <taxon>Timematidae</taxon>
        <taxon>Timema</taxon>
    </lineage>
</organism>
<reference evidence="1" key="1">
    <citation type="submission" date="2020-11" db="EMBL/GenBank/DDBJ databases">
        <authorList>
            <person name="Tran Van P."/>
        </authorList>
    </citation>
    <scope>NUCLEOTIDE SEQUENCE</scope>
</reference>
<dbReference type="AlphaFoldDB" id="A0A7R9E1J2"/>
<gene>
    <name evidence="1" type="ORF">TMSB3V08_LOCUS1394</name>
</gene>
<protein>
    <submittedName>
        <fullName evidence="1">Uncharacterized protein</fullName>
    </submittedName>
</protein>
<sequence length="150" mass="16359">MKGLPALRLEIKTTGSITLKKSDSVHISGIRILSSPSTAVKRDRESGKLFRKTTLSTPDQDSILNLSVIGSLVYCESSALNHAATEAPRDTMRRSRLYLPWSLLAGALKRVNILQKTDSCYSSILRSHPLAIVSGGDLHDKTLLSGMNHC</sequence>
<dbReference type="EMBL" id="OB792790">
    <property type="protein sequence ID" value="CAD7424449.1"/>
    <property type="molecule type" value="Genomic_DNA"/>
</dbReference>
<evidence type="ECO:0000313" key="1">
    <source>
        <dbReference type="EMBL" id="CAD7424449.1"/>
    </source>
</evidence>
<proteinExistence type="predicted"/>
<accession>A0A7R9E1J2</accession>
<name>A0A7R9E1J2_9NEOP</name>